<organism evidence="1 2">
    <name type="scientific">[Clostridium] fimetarium</name>
    <dbReference type="NCBI Taxonomy" id="99656"/>
    <lineage>
        <taxon>Bacteria</taxon>
        <taxon>Bacillati</taxon>
        <taxon>Bacillota</taxon>
        <taxon>Clostridia</taxon>
        <taxon>Lachnospirales</taxon>
        <taxon>Lachnospiraceae</taxon>
    </lineage>
</organism>
<evidence type="ECO:0000313" key="2">
    <source>
        <dbReference type="Proteomes" id="UP000199701"/>
    </source>
</evidence>
<dbReference type="AlphaFoldDB" id="A0A1I0P7Z9"/>
<reference evidence="1 2" key="1">
    <citation type="submission" date="2016-10" db="EMBL/GenBank/DDBJ databases">
        <authorList>
            <person name="de Groot N.N."/>
        </authorList>
    </citation>
    <scope>NUCLEOTIDE SEQUENCE [LARGE SCALE GENOMIC DNA]</scope>
    <source>
        <strain evidence="1 2">DSM 9179</strain>
    </source>
</reference>
<accession>A0A1I0P7Z9</accession>
<dbReference type="EMBL" id="FOJI01000004">
    <property type="protein sequence ID" value="SEW10163.1"/>
    <property type="molecule type" value="Genomic_DNA"/>
</dbReference>
<dbReference type="Proteomes" id="UP000199701">
    <property type="component" value="Unassembled WGS sequence"/>
</dbReference>
<keyword evidence="2" id="KW-1185">Reference proteome</keyword>
<dbReference type="STRING" id="99656.SAMN05421659_104219"/>
<proteinExistence type="predicted"/>
<protein>
    <submittedName>
        <fullName evidence="1">Uncharacterized protein</fullName>
    </submittedName>
</protein>
<name>A0A1I0P7Z9_9FIRM</name>
<sequence length="167" mass="19229">MLSDCYKQYVDNSTQFFLRILKKIQGSEFIDMKSLELSAISLFNSVRFTTIFTNVYNNRLHKGGIDTMTIVSVKRVNTEGGENGSLVLNINYDNKRSNLIMFSVRFNRINFWGTIQGGGYSSTLDTNDIESTVYFGLKKDDKGTLRLKISNTQYYLTDAYNLKFDRK</sequence>
<evidence type="ECO:0000313" key="1">
    <source>
        <dbReference type="EMBL" id="SEW10163.1"/>
    </source>
</evidence>
<gene>
    <name evidence="1" type="ORF">SAMN05421659_104219</name>
</gene>